<evidence type="ECO:0000256" key="3">
    <source>
        <dbReference type="ARBA" id="ARBA00022692"/>
    </source>
</evidence>
<keyword evidence="5" id="KW-0472">Membrane</keyword>
<dbReference type="STRING" id="946122.A0A0C2VZS7"/>
<protein>
    <recommendedName>
        <fullName evidence="6">ABC transporter domain-containing protein</fullName>
    </recommendedName>
</protein>
<organism evidence="7 8">
    <name type="scientific">Amanita muscaria (strain Koide BX008)</name>
    <dbReference type="NCBI Taxonomy" id="946122"/>
    <lineage>
        <taxon>Eukaryota</taxon>
        <taxon>Fungi</taxon>
        <taxon>Dikarya</taxon>
        <taxon>Basidiomycota</taxon>
        <taxon>Agaricomycotina</taxon>
        <taxon>Agaricomycetes</taxon>
        <taxon>Agaricomycetidae</taxon>
        <taxon>Agaricales</taxon>
        <taxon>Pluteineae</taxon>
        <taxon>Amanitaceae</taxon>
        <taxon>Amanita</taxon>
    </lineage>
</organism>
<accession>A0A0C2VZS7</accession>
<comment type="subcellular location">
    <subcellularLocation>
        <location evidence="1">Membrane</location>
        <topology evidence="1">Multi-pass membrane protein</topology>
    </subcellularLocation>
</comment>
<dbReference type="OrthoDB" id="66620at2759"/>
<evidence type="ECO:0000313" key="7">
    <source>
        <dbReference type="EMBL" id="KIL54352.1"/>
    </source>
</evidence>
<keyword evidence="2" id="KW-0813">Transport</keyword>
<evidence type="ECO:0000259" key="6">
    <source>
        <dbReference type="Pfam" id="PF00005"/>
    </source>
</evidence>
<name>A0A0C2VZS7_AMAMK</name>
<feature type="domain" description="ABC transporter" evidence="6">
    <location>
        <begin position="1"/>
        <end position="109"/>
    </location>
</feature>
<keyword evidence="4" id="KW-1133">Transmembrane helix</keyword>
<dbReference type="EMBL" id="KN818796">
    <property type="protein sequence ID" value="KIL54352.1"/>
    <property type="molecule type" value="Genomic_DNA"/>
</dbReference>
<dbReference type="InterPro" id="IPR003439">
    <property type="entry name" value="ABC_transporter-like_ATP-bd"/>
</dbReference>
<dbReference type="AlphaFoldDB" id="A0A0C2VZS7"/>
<evidence type="ECO:0000256" key="2">
    <source>
        <dbReference type="ARBA" id="ARBA00022448"/>
    </source>
</evidence>
<keyword evidence="8" id="KW-1185">Reference proteome</keyword>
<evidence type="ECO:0000256" key="5">
    <source>
        <dbReference type="ARBA" id="ARBA00023136"/>
    </source>
</evidence>
<dbReference type="Proteomes" id="UP000054549">
    <property type="component" value="Unassembled WGS sequence"/>
</dbReference>
<dbReference type="Gene3D" id="3.40.50.300">
    <property type="entry name" value="P-loop containing nucleotide triphosphate hydrolases"/>
    <property type="match status" value="1"/>
</dbReference>
<evidence type="ECO:0000256" key="1">
    <source>
        <dbReference type="ARBA" id="ARBA00004141"/>
    </source>
</evidence>
<proteinExistence type="predicted"/>
<dbReference type="GO" id="GO:0016887">
    <property type="term" value="F:ATP hydrolysis activity"/>
    <property type="evidence" value="ECO:0007669"/>
    <property type="project" value="InterPro"/>
</dbReference>
<dbReference type="PANTHER" id="PTHR48041">
    <property type="entry name" value="ABC TRANSPORTER G FAMILY MEMBER 28"/>
    <property type="match status" value="1"/>
</dbReference>
<dbReference type="GO" id="GO:0016020">
    <property type="term" value="C:membrane"/>
    <property type="evidence" value="ECO:0007669"/>
    <property type="project" value="UniProtKB-SubCell"/>
</dbReference>
<keyword evidence="3" id="KW-0812">Transmembrane</keyword>
<dbReference type="GO" id="GO:0042626">
    <property type="term" value="F:ATPase-coupled transmembrane transporter activity"/>
    <property type="evidence" value="ECO:0007669"/>
    <property type="project" value="TreeGrafter"/>
</dbReference>
<dbReference type="Pfam" id="PF00005">
    <property type="entry name" value="ABC_tran"/>
    <property type="match status" value="1"/>
</dbReference>
<dbReference type="HOGENOM" id="CLU_2151637_0_0_1"/>
<dbReference type="InterPro" id="IPR027417">
    <property type="entry name" value="P-loop_NTPase"/>
</dbReference>
<dbReference type="PANTHER" id="PTHR48041:SF2">
    <property type="entry name" value="ATP-DEPENDENT PERMEASE-RELATED"/>
    <property type="match status" value="1"/>
</dbReference>
<evidence type="ECO:0000313" key="8">
    <source>
        <dbReference type="Proteomes" id="UP000054549"/>
    </source>
</evidence>
<gene>
    <name evidence="7" type="ORF">M378DRAFT_92729</name>
</gene>
<evidence type="ECO:0000256" key="4">
    <source>
        <dbReference type="ARBA" id="ARBA00022989"/>
    </source>
</evidence>
<sequence length="112" mass="12099">GQIMTIMGASGAGKSTLLDLLAKTNERNSVCGTIHVNGCQITDDQFKTGMGCFDQEDTFMSTLTVYETVLYSALLGLPRDMSIEAKKFRTLETLNELGILNIKGSRIDDSGA</sequence>
<dbReference type="InParanoid" id="A0A0C2VZS7"/>
<feature type="non-terminal residue" evidence="7">
    <location>
        <position position="1"/>
    </location>
</feature>
<dbReference type="SUPFAM" id="SSF52540">
    <property type="entry name" value="P-loop containing nucleoside triphosphate hydrolases"/>
    <property type="match status" value="1"/>
</dbReference>
<dbReference type="InterPro" id="IPR050352">
    <property type="entry name" value="ABCG_transporters"/>
</dbReference>
<dbReference type="GO" id="GO:0005524">
    <property type="term" value="F:ATP binding"/>
    <property type="evidence" value="ECO:0007669"/>
    <property type="project" value="InterPro"/>
</dbReference>
<reference evidence="7 8" key="1">
    <citation type="submission" date="2014-04" db="EMBL/GenBank/DDBJ databases">
        <title>Evolutionary Origins and Diversification of the Mycorrhizal Mutualists.</title>
        <authorList>
            <consortium name="DOE Joint Genome Institute"/>
            <consortium name="Mycorrhizal Genomics Consortium"/>
            <person name="Kohler A."/>
            <person name="Kuo A."/>
            <person name="Nagy L.G."/>
            <person name="Floudas D."/>
            <person name="Copeland A."/>
            <person name="Barry K.W."/>
            <person name="Cichocki N."/>
            <person name="Veneault-Fourrey C."/>
            <person name="LaButti K."/>
            <person name="Lindquist E.A."/>
            <person name="Lipzen A."/>
            <person name="Lundell T."/>
            <person name="Morin E."/>
            <person name="Murat C."/>
            <person name="Riley R."/>
            <person name="Ohm R."/>
            <person name="Sun H."/>
            <person name="Tunlid A."/>
            <person name="Henrissat B."/>
            <person name="Grigoriev I.V."/>
            <person name="Hibbett D.S."/>
            <person name="Martin F."/>
        </authorList>
    </citation>
    <scope>NUCLEOTIDE SEQUENCE [LARGE SCALE GENOMIC DNA]</scope>
    <source>
        <strain evidence="7 8">Koide BX008</strain>
    </source>
</reference>